<organism evidence="3 4">
    <name type="scientific">Microbacterium deminutum</name>
    <dbReference type="NCBI Taxonomy" id="344164"/>
    <lineage>
        <taxon>Bacteria</taxon>
        <taxon>Bacillati</taxon>
        <taxon>Actinomycetota</taxon>
        <taxon>Actinomycetes</taxon>
        <taxon>Micrococcales</taxon>
        <taxon>Microbacteriaceae</taxon>
        <taxon>Microbacterium</taxon>
    </lineage>
</organism>
<dbReference type="PANTHER" id="PTHR43244:SF1">
    <property type="entry name" value="5,10-METHYLENETETRAHYDROMETHANOPTERIN REDUCTASE"/>
    <property type="match status" value="1"/>
</dbReference>
<name>A0ABN2QY10_9MICO</name>
<protein>
    <submittedName>
        <fullName evidence="3">TIGR03620 family F420-dependent LLM class oxidoreductase</fullName>
    </submittedName>
</protein>
<feature type="domain" description="Luciferase-like" evidence="2">
    <location>
        <begin position="23"/>
        <end position="98"/>
    </location>
</feature>
<dbReference type="InterPro" id="IPR050564">
    <property type="entry name" value="F420-G6PD/mer"/>
</dbReference>
<dbReference type="EMBL" id="BAAAOG010000004">
    <property type="protein sequence ID" value="GAA1960166.1"/>
    <property type="molecule type" value="Genomic_DNA"/>
</dbReference>
<evidence type="ECO:0000313" key="3">
    <source>
        <dbReference type="EMBL" id="GAA1960166.1"/>
    </source>
</evidence>
<dbReference type="Pfam" id="PF00296">
    <property type="entry name" value="Bac_luciferase"/>
    <property type="match status" value="1"/>
</dbReference>
<dbReference type="PANTHER" id="PTHR43244">
    <property type="match status" value="1"/>
</dbReference>
<gene>
    <name evidence="3" type="ORF">GCM10009776_23420</name>
</gene>
<evidence type="ECO:0000259" key="2">
    <source>
        <dbReference type="Pfam" id="PF00296"/>
    </source>
</evidence>
<sequence>MTTRGLVSIGVAAAVGPELVEWLAPAIEEAGFHALWVNDIPGADALGVLQAAAKATTRLGLATGVLPVDRRSPARIIADVAERGLPQERLTIGVGAGLATTGALDLVGDAVAELRDSLSARVVVGALGPRMRRLAVTAADGVLLSWLTPEVAREQGAEARGAASGAHVALYARTALDPAARERLDAEAQRYAAIPSYTANLARHSMPVGDTVLDASRQLVSQRLEAYRDAVDEVVLRAITPADSTEDYIDFIDGARALL</sequence>
<accession>A0ABN2QY10</accession>
<comment type="caution">
    <text evidence="3">The sequence shown here is derived from an EMBL/GenBank/DDBJ whole genome shotgun (WGS) entry which is preliminary data.</text>
</comment>
<dbReference type="RefSeq" id="WP_344094828.1">
    <property type="nucleotide sequence ID" value="NZ_BAAAOG010000004.1"/>
</dbReference>
<reference evidence="3 4" key="1">
    <citation type="journal article" date="2019" name="Int. J. Syst. Evol. Microbiol.">
        <title>The Global Catalogue of Microorganisms (GCM) 10K type strain sequencing project: providing services to taxonomists for standard genome sequencing and annotation.</title>
        <authorList>
            <consortium name="The Broad Institute Genomics Platform"/>
            <consortium name="The Broad Institute Genome Sequencing Center for Infectious Disease"/>
            <person name="Wu L."/>
            <person name="Ma J."/>
        </authorList>
    </citation>
    <scope>NUCLEOTIDE SEQUENCE [LARGE SCALE GENOMIC DNA]</scope>
    <source>
        <strain evidence="3 4">JCM 14901</strain>
    </source>
</reference>
<dbReference type="InterPro" id="IPR036661">
    <property type="entry name" value="Luciferase-like_sf"/>
</dbReference>
<dbReference type="SUPFAM" id="SSF51679">
    <property type="entry name" value="Bacterial luciferase-like"/>
    <property type="match status" value="1"/>
</dbReference>
<dbReference type="InterPro" id="IPR011251">
    <property type="entry name" value="Luciferase-like_dom"/>
</dbReference>
<evidence type="ECO:0000313" key="4">
    <source>
        <dbReference type="Proteomes" id="UP001499933"/>
    </source>
</evidence>
<keyword evidence="1" id="KW-0560">Oxidoreductase</keyword>
<evidence type="ECO:0000256" key="1">
    <source>
        <dbReference type="ARBA" id="ARBA00023002"/>
    </source>
</evidence>
<dbReference type="Gene3D" id="3.20.20.30">
    <property type="entry name" value="Luciferase-like domain"/>
    <property type="match status" value="2"/>
</dbReference>
<keyword evidence="4" id="KW-1185">Reference proteome</keyword>
<dbReference type="Proteomes" id="UP001499933">
    <property type="component" value="Unassembled WGS sequence"/>
</dbReference>
<proteinExistence type="predicted"/>